<accession>A0A239RG32</accession>
<protein>
    <submittedName>
        <fullName evidence="1">Uncharacterized protein</fullName>
    </submittedName>
</protein>
<dbReference type="Proteomes" id="UP000214649">
    <property type="component" value="Unassembled WGS sequence"/>
</dbReference>
<reference evidence="1 2" key="1">
    <citation type="submission" date="2017-07" db="EMBL/GenBank/DDBJ databases">
        <authorList>
            <person name="Sun Z.S."/>
            <person name="Albrecht U."/>
            <person name="Echele G."/>
            <person name="Lee C.C."/>
        </authorList>
    </citation>
    <scope>NUCLEOTIDE SEQUENCE [LARGE SCALE GENOMIC DNA]</scope>
    <source>
        <strain evidence="1 2">AR3</strain>
    </source>
</reference>
<dbReference type="EMBL" id="FZRA01000012">
    <property type="protein sequence ID" value="SNU09789.1"/>
    <property type="molecule type" value="Genomic_DNA"/>
</dbReference>
<evidence type="ECO:0000313" key="1">
    <source>
        <dbReference type="EMBL" id="SNU09789.1"/>
    </source>
</evidence>
<dbReference type="RefSeq" id="WP_159458120.1">
    <property type="nucleotide sequence ID" value="NZ_FZRA01000012.1"/>
</dbReference>
<proteinExistence type="predicted"/>
<organism evidence="1 2">
    <name type="scientific">Streptococcus equinus</name>
    <name type="common">Streptococcus bovis</name>
    <dbReference type="NCBI Taxonomy" id="1335"/>
    <lineage>
        <taxon>Bacteria</taxon>
        <taxon>Bacillati</taxon>
        <taxon>Bacillota</taxon>
        <taxon>Bacilli</taxon>
        <taxon>Lactobacillales</taxon>
        <taxon>Streptococcaceae</taxon>
        <taxon>Streptococcus</taxon>
    </lineage>
</organism>
<evidence type="ECO:0000313" key="2">
    <source>
        <dbReference type="Proteomes" id="UP000214649"/>
    </source>
</evidence>
<dbReference type="AlphaFoldDB" id="A0A239RG32"/>
<gene>
    <name evidence="1" type="ORF">SAMN05216470_2016</name>
</gene>
<sequence length="48" mass="5510">MKLNETTLADVLHTMAEDKADYAEVDFEINGLKARLEIKLVSRDEDEE</sequence>
<name>A0A239RG32_STREI</name>